<dbReference type="SUPFAM" id="SSF56784">
    <property type="entry name" value="HAD-like"/>
    <property type="match status" value="1"/>
</dbReference>
<dbReference type="PANTHER" id="PTHR43434">
    <property type="entry name" value="PHOSPHOGLYCOLATE PHOSPHATASE"/>
    <property type="match status" value="1"/>
</dbReference>
<dbReference type="InterPro" id="IPR023198">
    <property type="entry name" value="PGP-like_dom2"/>
</dbReference>
<comment type="catalytic activity">
    <reaction evidence="1">
        <text>2-phosphoglycolate + H2O = glycolate + phosphate</text>
        <dbReference type="Rhea" id="RHEA:14369"/>
        <dbReference type="ChEBI" id="CHEBI:15377"/>
        <dbReference type="ChEBI" id="CHEBI:29805"/>
        <dbReference type="ChEBI" id="CHEBI:43474"/>
        <dbReference type="ChEBI" id="CHEBI:58033"/>
        <dbReference type="EC" id="3.1.3.18"/>
    </reaction>
</comment>
<gene>
    <name evidence="5" type="ORF">SAMN04488001_0610</name>
</gene>
<accession>A0A1H2RTW5</accession>
<dbReference type="OrthoDB" id="9793014at2"/>
<dbReference type="AlphaFoldDB" id="A0A1H2RTW5"/>
<dbReference type="PRINTS" id="PR00413">
    <property type="entry name" value="HADHALOGNASE"/>
</dbReference>
<dbReference type="InterPro" id="IPR050155">
    <property type="entry name" value="HAD-like_hydrolase_sf"/>
</dbReference>
<evidence type="ECO:0000256" key="1">
    <source>
        <dbReference type="ARBA" id="ARBA00000830"/>
    </source>
</evidence>
<dbReference type="InterPro" id="IPR036412">
    <property type="entry name" value="HAD-like_sf"/>
</dbReference>
<name>A0A1H2RTW5_9RHOB</name>
<dbReference type="EMBL" id="FNOI01000001">
    <property type="protein sequence ID" value="SDW22933.1"/>
    <property type="molecule type" value="Genomic_DNA"/>
</dbReference>
<evidence type="ECO:0000313" key="6">
    <source>
        <dbReference type="Proteomes" id="UP000199441"/>
    </source>
</evidence>
<dbReference type="EC" id="3.1.3.18" evidence="4"/>
<protein>
    <recommendedName>
        <fullName evidence="4">phosphoglycolate phosphatase</fullName>
        <ecNumber evidence="4">3.1.3.18</ecNumber>
    </recommendedName>
</protein>
<comment type="pathway">
    <text evidence="2">Organic acid metabolism; glycolate biosynthesis; glycolate from 2-phosphoglycolate: step 1/1.</text>
</comment>
<organism evidence="5 6">
    <name type="scientific">Litoreibacter albidus</name>
    <dbReference type="NCBI Taxonomy" id="670155"/>
    <lineage>
        <taxon>Bacteria</taxon>
        <taxon>Pseudomonadati</taxon>
        <taxon>Pseudomonadota</taxon>
        <taxon>Alphaproteobacteria</taxon>
        <taxon>Rhodobacterales</taxon>
        <taxon>Roseobacteraceae</taxon>
        <taxon>Litoreibacter</taxon>
    </lineage>
</organism>
<dbReference type="Gene3D" id="1.10.150.240">
    <property type="entry name" value="Putative phosphatase, domain 2"/>
    <property type="match status" value="1"/>
</dbReference>
<dbReference type="SFLD" id="SFLDG01129">
    <property type="entry name" value="C1.5:_HAD__Beta-PGM__Phosphata"/>
    <property type="match status" value="1"/>
</dbReference>
<dbReference type="PANTHER" id="PTHR43434:SF1">
    <property type="entry name" value="PHOSPHOGLYCOLATE PHOSPHATASE"/>
    <property type="match status" value="1"/>
</dbReference>
<dbReference type="InterPro" id="IPR006439">
    <property type="entry name" value="HAD-SF_hydro_IA"/>
</dbReference>
<dbReference type="STRING" id="670155.SAMN04488001_0610"/>
<comment type="similarity">
    <text evidence="3">Belongs to the HAD-like hydrolase superfamily. CbbY/CbbZ/Gph/YieH family.</text>
</comment>
<evidence type="ECO:0000313" key="5">
    <source>
        <dbReference type="EMBL" id="SDW22933.1"/>
    </source>
</evidence>
<evidence type="ECO:0000256" key="3">
    <source>
        <dbReference type="ARBA" id="ARBA00006171"/>
    </source>
</evidence>
<dbReference type="SFLD" id="SFLDS00003">
    <property type="entry name" value="Haloacid_Dehalogenase"/>
    <property type="match status" value="1"/>
</dbReference>
<dbReference type="GO" id="GO:0005829">
    <property type="term" value="C:cytosol"/>
    <property type="evidence" value="ECO:0007669"/>
    <property type="project" value="TreeGrafter"/>
</dbReference>
<dbReference type="RefSeq" id="WP_089944185.1">
    <property type="nucleotide sequence ID" value="NZ_FNOI01000001.1"/>
</dbReference>
<reference evidence="6" key="1">
    <citation type="submission" date="2016-10" db="EMBL/GenBank/DDBJ databases">
        <authorList>
            <person name="Varghese N."/>
            <person name="Submissions S."/>
        </authorList>
    </citation>
    <scope>NUCLEOTIDE SEQUENCE [LARGE SCALE GENOMIC DNA]</scope>
    <source>
        <strain evidence="6">DSM 26922</strain>
    </source>
</reference>
<sequence>MRTVIFDLDGTLADTSGDLLAAANACFRGLGHGDVLTAETDAGTAVRGARAMLNAGFTRLGLSYDDSDVDTQFPILLEAYGQDICTHTTLYPGAREAIARLRDAGYKVGICTNKPEGLAEQLMAALDFRDAFDSLVGADTLPVRKPDPAPFIEAVRRAGGDPARAVLVGDTQTDRDTSANAGAPSILVTFGPGSFDVAALKPEALMDHFDDLDDIVGRLMA</sequence>
<proteinExistence type="inferred from homology"/>
<keyword evidence="6" id="KW-1185">Reference proteome</keyword>
<dbReference type="GO" id="GO:0008967">
    <property type="term" value="F:phosphoglycolate phosphatase activity"/>
    <property type="evidence" value="ECO:0007669"/>
    <property type="project" value="UniProtKB-EC"/>
</dbReference>
<dbReference type="InterPro" id="IPR023214">
    <property type="entry name" value="HAD_sf"/>
</dbReference>
<dbReference type="GO" id="GO:0006281">
    <property type="term" value="P:DNA repair"/>
    <property type="evidence" value="ECO:0007669"/>
    <property type="project" value="TreeGrafter"/>
</dbReference>
<evidence type="ECO:0000256" key="4">
    <source>
        <dbReference type="ARBA" id="ARBA00013078"/>
    </source>
</evidence>
<dbReference type="Gene3D" id="3.40.50.1000">
    <property type="entry name" value="HAD superfamily/HAD-like"/>
    <property type="match status" value="1"/>
</dbReference>
<dbReference type="Pfam" id="PF00702">
    <property type="entry name" value="Hydrolase"/>
    <property type="match status" value="1"/>
</dbReference>
<dbReference type="Proteomes" id="UP000199441">
    <property type="component" value="Unassembled WGS sequence"/>
</dbReference>
<evidence type="ECO:0000256" key="2">
    <source>
        <dbReference type="ARBA" id="ARBA00004818"/>
    </source>
</evidence>
<dbReference type="NCBIfam" id="TIGR01549">
    <property type="entry name" value="HAD-SF-IA-v1"/>
    <property type="match status" value="1"/>
</dbReference>